<dbReference type="GeneID" id="6752296"/>
<dbReference type="Proteomes" id="UP000009022">
    <property type="component" value="Unassembled WGS sequence"/>
</dbReference>
<dbReference type="KEGG" id="tad:TRIADDRAFT_54670"/>
<evidence type="ECO:0000256" key="1">
    <source>
        <dbReference type="ARBA" id="ARBA00006992"/>
    </source>
</evidence>
<evidence type="ECO:0000259" key="4">
    <source>
        <dbReference type="Pfam" id="PF13872"/>
    </source>
</evidence>
<dbReference type="PhylomeDB" id="B3RSN6"/>
<dbReference type="OMA" id="DGFYCSK"/>
<proteinExistence type="inferred from homology"/>
<comment type="similarity">
    <text evidence="1">Belongs to the SBNO family.</text>
</comment>
<dbReference type="CTD" id="6752296"/>
<dbReference type="InterPro" id="IPR026937">
    <property type="entry name" value="SBNO_Helicase_C_dom"/>
</dbReference>
<feature type="compositionally biased region" description="Polar residues" evidence="2">
    <location>
        <begin position="1111"/>
        <end position="1122"/>
    </location>
</feature>
<reference evidence="6 7" key="1">
    <citation type="journal article" date="2008" name="Nature">
        <title>The Trichoplax genome and the nature of placozoans.</title>
        <authorList>
            <person name="Srivastava M."/>
            <person name="Begovic E."/>
            <person name="Chapman J."/>
            <person name="Putnam N.H."/>
            <person name="Hellsten U."/>
            <person name="Kawashima T."/>
            <person name="Kuo A."/>
            <person name="Mitros T."/>
            <person name="Salamov A."/>
            <person name="Carpenter M.L."/>
            <person name="Signorovitch A.Y."/>
            <person name="Moreno M.A."/>
            <person name="Kamm K."/>
            <person name="Grimwood J."/>
            <person name="Schmutz J."/>
            <person name="Shapiro H."/>
            <person name="Grigoriev I.V."/>
            <person name="Buss L.W."/>
            <person name="Schierwater B."/>
            <person name="Dellaporta S.L."/>
            <person name="Rokhsar D.S."/>
        </authorList>
    </citation>
    <scope>NUCLEOTIDE SEQUENCE [LARGE SCALE GENOMIC DNA]</scope>
    <source>
        <strain evidence="6 7">Grell-BS-1999</strain>
    </source>
</reference>
<dbReference type="Pfam" id="PF25373">
    <property type="entry name" value="SBNO"/>
    <property type="match status" value="1"/>
</dbReference>
<protein>
    <recommendedName>
        <fullName evidence="8">Helicase ATP-binding domain-containing protein</fullName>
    </recommendedName>
</protein>
<dbReference type="HOGENOM" id="CLU_000212_2_1_1"/>
<evidence type="ECO:0008006" key="8">
    <source>
        <dbReference type="Google" id="ProtNLM"/>
    </source>
</evidence>
<dbReference type="RefSeq" id="XP_002111083.1">
    <property type="nucleotide sequence ID" value="XM_002111047.1"/>
</dbReference>
<evidence type="ECO:0000313" key="7">
    <source>
        <dbReference type="Proteomes" id="UP000009022"/>
    </source>
</evidence>
<organism evidence="6 7">
    <name type="scientific">Trichoplax adhaerens</name>
    <name type="common">Trichoplax reptans</name>
    <dbReference type="NCBI Taxonomy" id="10228"/>
    <lineage>
        <taxon>Eukaryota</taxon>
        <taxon>Metazoa</taxon>
        <taxon>Placozoa</taxon>
        <taxon>Uniplacotomia</taxon>
        <taxon>Trichoplacea</taxon>
        <taxon>Trichoplacidae</taxon>
        <taxon>Trichoplax</taxon>
    </lineage>
</organism>
<dbReference type="EMBL" id="DS985243">
    <property type="protein sequence ID" value="EDV27087.1"/>
    <property type="molecule type" value="Genomic_DNA"/>
</dbReference>
<evidence type="ECO:0000259" key="3">
    <source>
        <dbReference type="Pfam" id="PF13871"/>
    </source>
</evidence>
<evidence type="ECO:0000313" key="6">
    <source>
        <dbReference type="EMBL" id="EDV27087.1"/>
    </source>
</evidence>
<sequence>MAHHDEEINRIADEDYGQEKNREVFLPYRCHSLGDITNYKSHPGNVVEAASLAAQILPPTNYPLKDALPPHLILDCKLSDLQLEGILHACQRHQMILPKGARAGFYLGDAAGVGKGRQIAGIIINNYVRGRRKHLWFSTSHDLRIDAERDLKDINCFIKVIDGCQELDRETRVAGMSPQVKDGILFNTYATLISSGQRGFNPTHTRGSRIQQILDWCGDNFNGCLIFDECHKAKQFIPGNEAASTKAAVAAIALQRQLPKARVVYCSATGVTNVKNMAFMERLGLWGDNTAFKNVENFIQAMTTRGLGASEMLAMEMKAAGMYVSRGLSFESAEFHTVEINLTDEQIRVYNLSARVWQQLAEAIKKAISHTKSSASRIWTVYWSCHQRFFKQLCMSLKVPAIVREAKAALDEGYCVVIGLQTTGEASLDNEITRQGNNTHGYISTAKEILVRFILQHFPIEEKTSKGTKINAWCKNAADALLQFIDNINLPNCSLDELIQQLGGTNCVAEMTGRRGRIVCINGSSTPVYQLRDTDSSSDHGLESLNVREKNLFMQGKKLIAVLSDAASTGISLHSDTRVANNRRRIHITMELPWSAEKAVQQLGRSHRSNQSSAPIYKLMTTNVGGEKRFVAAVAQRLLSLGALTRGDRRAATGADFSEFNFNTSYGRSALKLMYSYIQRGVLCPNITFSSILQASTLDDSSYTISQFYIDMKHCLLDMGLTASLEARVPEKDATDVQRFLNRILGLTIERQNLIFSYFCQCLTTSIERAKKEGKYNEGVTDIKGTSIVMVDSPKEIFTEVKRGNVSTKQVTLCVDRGIDWPTVLKLYHEQATDPLDGFYCSRNRYFNRKFYLFALYKAHLDVFSVVRPNTGFSSYMENSKDLLQKYHKLDLSDAENGWKEQYNSTELACIHGGSCKFGSYCTVGIRINRVHIICGGIIPMLSLLESMLTNCARKYNLSKEQQTLRIVRVQLDDGRKIVGLRYPEPIISEVTTVLKWAVQQRLLKNQGLLDSATRLPTVLQEGSCYALADAVLLTVVGGAKLITEDDDHVNERLLKRAFTKPLSIRNYFTTQQNNLHGQENKQGEKLNDNQNNSSNNDDIVVISDVTNVSPTHRSMNGSSIPVRNGKQKAGNKRHNKDIHTDSNNTKRHRQLKVFDAFQQNGQNKTANSDEDSADESDDSLLIYCPVCNHCFPSNTSNQIINQHLDQCLAGNADDS</sequence>
<dbReference type="InterPro" id="IPR027417">
    <property type="entry name" value="P-loop_NTPase"/>
</dbReference>
<dbReference type="GO" id="GO:0006355">
    <property type="term" value="P:regulation of DNA-templated transcription"/>
    <property type="evidence" value="ECO:0000318"/>
    <property type="project" value="GO_Central"/>
</dbReference>
<dbReference type="OrthoDB" id="421838at2759"/>
<dbReference type="PANTHER" id="PTHR12706:SF33">
    <property type="entry name" value="PROTEIN WITH HELICASE_C DOMAIN"/>
    <property type="match status" value="1"/>
</dbReference>
<dbReference type="AlphaFoldDB" id="B3RSN6"/>
<feature type="compositionally biased region" description="Basic residues" evidence="2">
    <location>
        <begin position="1126"/>
        <end position="1137"/>
    </location>
</feature>
<accession>B3RSN6</accession>
<keyword evidence="7" id="KW-1185">Reference proteome</keyword>
<dbReference type="GO" id="GO:0031490">
    <property type="term" value="F:chromatin DNA binding"/>
    <property type="evidence" value="ECO:0000318"/>
    <property type="project" value="GO_Central"/>
</dbReference>
<dbReference type="PANTHER" id="PTHR12706">
    <property type="entry name" value="STRAWBERRY NOTCH-RELATED"/>
    <property type="match status" value="1"/>
</dbReference>
<dbReference type="SUPFAM" id="SSF52540">
    <property type="entry name" value="P-loop containing nucleoside triphosphate hydrolases"/>
    <property type="match status" value="2"/>
</dbReference>
<feature type="compositionally biased region" description="Low complexity" evidence="2">
    <location>
        <begin position="1089"/>
        <end position="1110"/>
    </location>
</feature>
<evidence type="ECO:0000259" key="5">
    <source>
        <dbReference type="Pfam" id="PF25373"/>
    </source>
</evidence>
<evidence type="ECO:0000256" key="2">
    <source>
        <dbReference type="SAM" id="MobiDB-lite"/>
    </source>
</evidence>
<dbReference type="InParanoid" id="B3RSN6"/>
<dbReference type="Gene3D" id="3.40.50.300">
    <property type="entry name" value="P-loop containing nucleotide triphosphate hydrolases"/>
    <property type="match status" value="2"/>
</dbReference>
<feature type="domain" description="Strawberry notch helicase C" evidence="3">
    <location>
        <begin position="495"/>
        <end position="782"/>
    </location>
</feature>
<feature type="domain" description="Strawberry notch AAA" evidence="4">
    <location>
        <begin position="42"/>
        <end position="351"/>
    </location>
</feature>
<dbReference type="InterPro" id="IPR026741">
    <property type="entry name" value="SNO"/>
</dbReference>
<feature type="domain" description="SBNO alpha/beta" evidence="5">
    <location>
        <begin position="820"/>
        <end position="927"/>
    </location>
</feature>
<dbReference type="InterPro" id="IPR057332">
    <property type="entry name" value="SBNO_a/b_dom"/>
</dbReference>
<dbReference type="Pfam" id="PF13871">
    <property type="entry name" value="Helicase_C_4"/>
    <property type="match status" value="1"/>
</dbReference>
<feature type="compositionally biased region" description="Basic and acidic residues" evidence="2">
    <location>
        <begin position="1079"/>
        <end position="1088"/>
    </location>
</feature>
<dbReference type="Pfam" id="PF13872">
    <property type="entry name" value="AAA_34"/>
    <property type="match status" value="1"/>
</dbReference>
<dbReference type="GO" id="GO:0042393">
    <property type="term" value="F:histone binding"/>
    <property type="evidence" value="ECO:0000318"/>
    <property type="project" value="GO_Central"/>
</dbReference>
<gene>
    <name evidence="6" type="ORF">TRIADDRAFT_54670</name>
</gene>
<dbReference type="InterPro" id="IPR039187">
    <property type="entry name" value="SNO_AAA"/>
</dbReference>
<dbReference type="eggNOG" id="KOG1513">
    <property type="taxonomic scope" value="Eukaryota"/>
</dbReference>
<dbReference type="GO" id="GO:0005634">
    <property type="term" value="C:nucleus"/>
    <property type="evidence" value="ECO:0000318"/>
    <property type="project" value="GO_Central"/>
</dbReference>
<dbReference type="Gene3D" id="3.30.160.60">
    <property type="entry name" value="Classic Zinc Finger"/>
    <property type="match status" value="1"/>
</dbReference>
<feature type="region of interest" description="Disordered" evidence="2">
    <location>
        <begin position="1078"/>
        <end position="1148"/>
    </location>
</feature>
<name>B3RSN6_TRIAD</name>